<reference evidence="14" key="2">
    <citation type="journal article" date="2019" name="MicrobiologyOpen">
        <title>High-quality draft genome sequence of Gaiella occulta isolated from a 150 meter deep mineral water borehole and comparison with the genome sequences of other deep-branching lineages of the phylum Actinobacteria.</title>
        <authorList>
            <person name="Severino R."/>
            <person name="Froufe H.J.C."/>
            <person name="Barroso C."/>
            <person name="Albuquerque L."/>
            <person name="Lobo-da-Cunha A."/>
            <person name="da Costa M.S."/>
            <person name="Egas C."/>
        </authorList>
    </citation>
    <scope>NUCLEOTIDE SEQUENCE [LARGE SCALE GENOMIC DNA]</scope>
    <source>
        <strain evidence="14">F2-233</strain>
    </source>
</reference>
<dbReference type="NCBIfam" id="TIGR00187">
    <property type="entry name" value="ribE"/>
    <property type="match status" value="1"/>
</dbReference>
<feature type="repeat" description="Lumazine-binding" evidence="11">
    <location>
        <begin position="1"/>
        <end position="96"/>
    </location>
</feature>
<dbReference type="PROSITE" id="PS51177">
    <property type="entry name" value="LUMAZINE_BIND"/>
    <property type="match status" value="2"/>
</dbReference>
<gene>
    <name evidence="13" type="ORF">Gocc_2388</name>
</gene>
<dbReference type="NCBIfam" id="NF006767">
    <property type="entry name" value="PRK09289.1"/>
    <property type="match status" value="1"/>
</dbReference>
<dbReference type="PANTHER" id="PTHR21098">
    <property type="entry name" value="RIBOFLAVIN SYNTHASE ALPHA CHAIN"/>
    <property type="match status" value="1"/>
</dbReference>
<dbReference type="Gene3D" id="2.40.30.20">
    <property type="match status" value="2"/>
</dbReference>
<keyword evidence="14" id="KW-1185">Reference proteome</keyword>
<dbReference type="OrthoDB" id="9788537at2"/>
<dbReference type="SUPFAM" id="SSF63380">
    <property type="entry name" value="Riboflavin synthase domain-like"/>
    <property type="match status" value="2"/>
</dbReference>
<name>A0A7M2YVC3_9ACTN</name>
<evidence type="ECO:0000256" key="3">
    <source>
        <dbReference type="ARBA" id="ARBA00004887"/>
    </source>
</evidence>
<comment type="catalytic activity">
    <reaction evidence="1">
        <text>2 6,7-dimethyl-8-(1-D-ribityl)lumazine + H(+) = 5-amino-6-(D-ribitylamino)uracil + riboflavin</text>
        <dbReference type="Rhea" id="RHEA:20772"/>
        <dbReference type="ChEBI" id="CHEBI:15378"/>
        <dbReference type="ChEBI" id="CHEBI:15934"/>
        <dbReference type="ChEBI" id="CHEBI:57986"/>
        <dbReference type="ChEBI" id="CHEBI:58201"/>
        <dbReference type="EC" id="2.5.1.9"/>
    </reaction>
</comment>
<dbReference type="AlphaFoldDB" id="A0A7M2YVC3"/>
<dbReference type="InterPro" id="IPR023366">
    <property type="entry name" value="ATP_synth_asu-like_sf"/>
</dbReference>
<feature type="domain" description="Lumazine-binding" evidence="12">
    <location>
        <begin position="97"/>
        <end position="193"/>
    </location>
</feature>
<evidence type="ECO:0000256" key="10">
    <source>
        <dbReference type="NCBIfam" id="TIGR00187"/>
    </source>
</evidence>
<sequence length="196" mass="20343">MFTGIVREVGRIASLAGGDDGVRLEIDAPRTAPVVEVGGSVAINGVCLTAESIDGERIAFHAVPETLRRTTLAGLSAGAQVNLEPALRAGDAMGGHIVQGHVDGVGRVQSVEAEGEGLRVIVEAPDDLLRYCVEKGSIAVEGVSLTIAELHDDAFGLALIPHTLAETTLAEIAPGRPVNLEVDVLAKYVERLVARG</sequence>
<organism evidence="13 14">
    <name type="scientific">Gaiella occulta</name>
    <dbReference type="NCBI Taxonomy" id="1002870"/>
    <lineage>
        <taxon>Bacteria</taxon>
        <taxon>Bacillati</taxon>
        <taxon>Actinomycetota</taxon>
        <taxon>Thermoleophilia</taxon>
        <taxon>Gaiellales</taxon>
        <taxon>Gaiellaceae</taxon>
        <taxon>Gaiella</taxon>
    </lineage>
</organism>
<dbReference type="InterPro" id="IPR001783">
    <property type="entry name" value="Lumazine-bd"/>
</dbReference>
<protein>
    <recommendedName>
        <fullName evidence="6 10">Riboflavin synthase</fullName>
        <ecNumber evidence="5 10">2.5.1.9</ecNumber>
    </recommendedName>
</protein>
<dbReference type="RefSeq" id="WP_114796803.1">
    <property type="nucleotide sequence ID" value="NZ_QQZY01000006.1"/>
</dbReference>
<dbReference type="Pfam" id="PF00677">
    <property type="entry name" value="Lum_binding"/>
    <property type="match status" value="2"/>
</dbReference>
<dbReference type="PANTHER" id="PTHR21098:SF12">
    <property type="entry name" value="RIBOFLAVIN SYNTHASE"/>
    <property type="match status" value="1"/>
</dbReference>
<keyword evidence="7" id="KW-0686">Riboflavin biosynthesis</keyword>
<dbReference type="EC" id="2.5.1.9" evidence="5 10"/>
<evidence type="ECO:0000256" key="11">
    <source>
        <dbReference type="PROSITE-ProRule" id="PRU00524"/>
    </source>
</evidence>
<evidence type="ECO:0000256" key="1">
    <source>
        <dbReference type="ARBA" id="ARBA00000968"/>
    </source>
</evidence>
<keyword evidence="9" id="KW-0677">Repeat</keyword>
<comment type="subunit">
    <text evidence="4">Homotrimer.</text>
</comment>
<dbReference type="PIRSF" id="PIRSF000498">
    <property type="entry name" value="Riboflavin_syn_A"/>
    <property type="match status" value="1"/>
</dbReference>
<evidence type="ECO:0000256" key="6">
    <source>
        <dbReference type="ARBA" id="ARBA00013950"/>
    </source>
</evidence>
<dbReference type="EMBL" id="QQZY01000006">
    <property type="protein sequence ID" value="RDI73824.1"/>
    <property type="molecule type" value="Genomic_DNA"/>
</dbReference>
<dbReference type="GO" id="GO:0004746">
    <property type="term" value="F:riboflavin synthase activity"/>
    <property type="evidence" value="ECO:0007669"/>
    <property type="project" value="UniProtKB-UniRule"/>
</dbReference>
<comment type="pathway">
    <text evidence="3">Cofactor biosynthesis; riboflavin biosynthesis; riboflavin from 2-hydroxy-3-oxobutyl phosphate and 5-amino-6-(D-ribitylamino)uracil: step 2/2.</text>
</comment>
<feature type="domain" description="Lumazine-binding" evidence="12">
    <location>
        <begin position="1"/>
        <end position="96"/>
    </location>
</feature>
<evidence type="ECO:0000256" key="2">
    <source>
        <dbReference type="ARBA" id="ARBA00002803"/>
    </source>
</evidence>
<evidence type="ECO:0000256" key="5">
    <source>
        <dbReference type="ARBA" id="ARBA00012827"/>
    </source>
</evidence>
<reference evidence="13 14" key="1">
    <citation type="submission" date="2018-07" db="EMBL/GenBank/DDBJ databases">
        <title>High-quality-draft genome sequence of Gaiella occulta.</title>
        <authorList>
            <person name="Severino R."/>
            <person name="Froufe H.J.C."/>
            <person name="Rainey F.A."/>
            <person name="Barroso C."/>
            <person name="Albuquerque L."/>
            <person name="Lobo-Da-Cunha A."/>
            <person name="Da Costa M.S."/>
            <person name="Egas C."/>
        </authorList>
    </citation>
    <scope>NUCLEOTIDE SEQUENCE [LARGE SCALE GENOMIC DNA]</scope>
    <source>
        <strain evidence="13 14">F2-233</strain>
    </source>
</reference>
<feature type="repeat" description="Lumazine-binding" evidence="11">
    <location>
        <begin position="97"/>
        <end position="193"/>
    </location>
</feature>
<evidence type="ECO:0000256" key="9">
    <source>
        <dbReference type="ARBA" id="ARBA00022737"/>
    </source>
</evidence>
<evidence type="ECO:0000256" key="7">
    <source>
        <dbReference type="ARBA" id="ARBA00022619"/>
    </source>
</evidence>
<comment type="caution">
    <text evidence="13">The sequence shown here is derived from an EMBL/GenBank/DDBJ whole genome shotgun (WGS) entry which is preliminary data.</text>
</comment>
<dbReference type="FunFam" id="2.40.30.20:FF:000003">
    <property type="entry name" value="Riboflavin synthase, alpha subunit"/>
    <property type="match status" value="1"/>
</dbReference>
<proteinExistence type="predicted"/>
<dbReference type="FunFam" id="2.40.30.20:FF:000004">
    <property type="entry name" value="Riboflavin synthase, alpha subunit"/>
    <property type="match status" value="1"/>
</dbReference>
<evidence type="ECO:0000256" key="8">
    <source>
        <dbReference type="ARBA" id="ARBA00022679"/>
    </source>
</evidence>
<evidence type="ECO:0000256" key="4">
    <source>
        <dbReference type="ARBA" id="ARBA00011233"/>
    </source>
</evidence>
<comment type="function">
    <text evidence="2">Catalyzes the dismutation of two molecules of 6,7-dimethyl-8-ribityllumazine, resulting in the formation of riboflavin and 5-amino-6-(D-ribitylamino)uracil.</text>
</comment>
<dbReference type="CDD" id="cd00402">
    <property type="entry name" value="Riboflavin_synthase_like"/>
    <property type="match status" value="1"/>
</dbReference>
<dbReference type="InterPro" id="IPR026017">
    <property type="entry name" value="Lumazine-bd_dom"/>
</dbReference>
<accession>A0A7M2YVC3</accession>
<dbReference type="Proteomes" id="UP000254134">
    <property type="component" value="Unassembled WGS sequence"/>
</dbReference>
<dbReference type="NCBIfam" id="NF009566">
    <property type="entry name" value="PRK13020.1"/>
    <property type="match status" value="1"/>
</dbReference>
<evidence type="ECO:0000313" key="14">
    <source>
        <dbReference type="Proteomes" id="UP000254134"/>
    </source>
</evidence>
<dbReference type="InterPro" id="IPR017938">
    <property type="entry name" value="Riboflavin_synthase-like_b-brl"/>
</dbReference>
<evidence type="ECO:0000313" key="13">
    <source>
        <dbReference type="EMBL" id="RDI73824.1"/>
    </source>
</evidence>
<dbReference type="GO" id="GO:0009231">
    <property type="term" value="P:riboflavin biosynthetic process"/>
    <property type="evidence" value="ECO:0007669"/>
    <property type="project" value="UniProtKB-KW"/>
</dbReference>
<keyword evidence="8" id="KW-0808">Transferase</keyword>
<evidence type="ECO:0000259" key="12">
    <source>
        <dbReference type="PROSITE" id="PS51177"/>
    </source>
</evidence>